<name>K2R3X3_METFP</name>
<dbReference type="Proteomes" id="UP000007360">
    <property type="component" value="Unassembled WGS sequence"/>
</dbReference>
<dbReference type="AlphaFoldDB" id="K2R3X3"/>
<dbReference type="RefSeq" id="WP_004030763.1">
    <property type="nucleotide sequence ID" value="NZ_AMPO01000005.1"/>
</dbReference>
<gene>
    <name evidence="1" type="ORF">A994_07320</name>
</gene>
<sequence>MKKARLILGFTSVLIVVVMISGCTSIETGNRTNQTDDLQGNPPTVTHHSDGSVWIFGNIDNSGNSTYTNVDILVKGYDSNKNLVYQEKTIIEHINPGGTGGFTIMIPKEVNIEYAEMKVVNATRT</sequence>
<reference evidence="1 2" key="1">
    <citation type="journal article" date="2012" name="J. Bacteriol.">
        <title>Draft genome sequence of Methanobacterium formicicum DSM 3637, an archaebacterium isolated from the methane producer amoeba Pelomyxa palustris.</title>
        <authorList>
            <person name="Gutierrez G."/>
        </authorList>
    </citation>
    <scope>NUCLEOTIDE SEQUENCE [LARGE SCALE GENOMIC DNA]</scope>
    <source>
        <strain evidence="2">DSM 3637 / PP1</strain>
    </source>
</reference>
<proteinExistence type="predicted"/>
<comment type="caution">
    <text evidence="1">The sequence shown here is derived from an EMBL/GenBank/DDBJ whole genome shotgun (WGS) entry which is preliminary data.</text>
</comment>
<protein>
    <submittedName>
        <fullName evidence="1">Uncharacterized protein</fullName>
    </submittedName>
</protein>
<evidence type="ECO:0000313" key="2">
    <source>
        <dbReference type="Proteomes" id="UP000007360"/>
    </source>
</evidence>
<evidence type="ECO:0000313" key="1">
    <source>
        <dbReference type="EMBL" id="EKF85872.1"/>
    </source>
</evidence>
<dbReference type="PROSITE" id="PS51257">
    <property type="entry name" value="PROKAR_LIPOPROTEIN"/>
    <property type="match status" value="1"/>
</dbReference>
<organism evidence="1 2">
    <name type="scientific">Methanobacterium formicicum (strain DSM 3637 / PP1)</name>
    <dbReference type="NCBI Taxonomy" id="1204725"/>
    <lineage>
        <taxon>Archaea</taxon>
        <taxon>Methanobacteriati</taxon>
        <taxon>Methanobacteriota</taxon>
        <taxon>Methanomada group</taxon>
        <taxon>Methanobacteria</taxon>
        <taxon>Methanobacteriales</taxon>
        <taxon>Methanobacteriaceae</taxon>
        <taxon>Methanobacterium</taxon>
    </lineage>
</organism>
<dbReference type="EMBL" id="AMPO01000005">
    <property type="protein sequence ID" value="EKF85872.1"/>
    <property type="molecule type" value="Genomic_DNA"/>
</dbReference>
<keyword evidence="2" id="KW-1185">Reference proteome</keyword>
<accession>K2R3X3</accession>